<dbReference type="Gene3D" id="1.10.10.10">
    <property type="entry name" value="Winged helix-like DNA-binding domain superfamily/Winged helix DNA-binding domain"/>
    <property type="match status" value="1"/>
</dbReference>
<dbReference type="InterPro" id="IPR007050">
    <property type="entry name" value="HTH_bacterioopsin"/>
</dbReference>
<evidence type="ECO:0000256" key="3">
    <source>
        <dbReference type="ARBA" id="ARBA00023015"/>
    </source>
</evidence>
<dbReference type="InterPro" id="IPR013656">
    <property type="entry name" value="PAS_4"/>
</dbReference>
<feature type="domain" description="PAS" evidence="7">
    <location>
        <begin position="251"/>
        <end position="321"/>
    </location>
</feature>
<protein>
    <submittedName>
        <fullName evidence="9">Bacterioopsin transcriptional activator</fullName>
    </submittedName>
</protein>
<dbReference type="PATRIC" id="fig|1008153.3.peg.2983"/>
<dbReference type="Pfam" id="PF13185">
    <property type="entry name" value="GAF_2"/>
    <property type="match status" value="2"/>
</dbReference>
<dbReference type="Gene3D" id="3.40.50.2300">
    <property type="match status" value="1"/>
</dbReference>
<dbReference type="InterPro" id="IPR001789">
    <property type="entry name" value="Sig_transdc_resp-reg_receiver"/>
</dbReference>
<keyword evidence="10" id="KW-1185">Reference proteome</keyword>
<evidence type="ECO:0000256" key="2">
    <source>
        <dbReference type="ARBA" id="ARBA00022777"/>
    </source>
</evidence>
<dbReference type="CDD" id="cd00130">
    <property type="entry name" value="PAS"/>
    <property type="match status" value="2"/>
</dbReference>
<dbReference type="SUPFAM" id="SSF55781">
    <property type="entry name" value="GAF domain-like"/>
    <property type="match status" value="2"/>
</dbReference>
<dbReference type="CDD" id="cd00156">
    <property type="entry name" value="REC"/>
    <property type="match status" value="1"/>
</dbReference>
<dbReference type="NCBIfam" id="TIGR00229">
    <property type="entry name" value="sensory_box"/>
    <property type="match status" value="1"/>
</dbReference>
<dbReference type="SMART" id="SM00448">
    <property type="entry name" value="REC"/>
    <property type="match status" value="1"/>
</dbReference>
<evidence type="ECO:0000256" key="5">
    <source>
        <dbReference type="PROSITE-ProRule" id="PRU00169"/>
    </source>
</evidence>
<dbReference type="InterPro" id="IPR011006">
    <property type="entry name" value="CheY-like_superfamily"/>
</dbReference>
<dbReference type="PROSITE" id="PS50112">
    <property type="entry name" value="PAS"/>
    <property type="match status" value="2"/>
</dbReference>
<dbReference type="SUPFAM" id="SSF55785">
    <property type="entry name" value="PYP-like sensor domain (PAS domain)"/>
    <property type="match status" value="2"/>
</dbReference>
<evidence type="ECO:0000259" key="7">
    <source>
        <dbReference type="PROSITE" id="PS50112"/>
    </source>
</evidence>
<dbReference type="InterPro" id="IPR035965">
    <property type="entry name" value="PAS-like_dom_sf"/>
</dbReference>
<keyword evidence="2" id="KW-0418">Kinase</keyword>
<dbReference type="PROSITE" id="PS50113">
    <property type="entry name" value="PAC"/>
    <property type="match status" value="1"/>
</dbReference>
<keyword evidence="4" id="KW-0804">Transcription</keyword>
<dbReference type="Pfam" id="PF04967">
    <property type="entry name" value="HTH_10"/>
    <property type="match status" value="1"/>
</dbReference>
<dbReference type="GO" id="GO:0016301">
    <property type="term" value="F:kinase activity"/>
    <property type="evidence" value="ECO:0007669"/>
    <property type="project" value="UniProtKB-KW"/>
</dbReference>
<keyword evidence="1" id="KW-0808">Transferase</keyword>
<evidence type="ECO:0000259" key="6">
    <source>
        <dbReference type="PROSITE" id="PS50110"/>
    </source>
</evidence>
<keyword evidence="3" id="KW-0805">Transcription regulation</keyword>
<sequence length="928" mass="102856">MIDPVSVLYVDPDRAALDTVASAFERDRPELSLHTAESAAVARDRLGPGGIDCVVSEYDLPDADGLDFLATLHEEVGLPTVLVTDRTDDALACEAFSRGIDEYLHRGDPIQPTVLAHRIDRTLAGPDAVEGSSAHLRALTHAASDVIVTADDTGTVRFVNEAVEDVFGYRPEELVGNSIGTLVAEADAPEYVAGLERYLDAEDGTWGHAEVDGRHRDGSLIPLEVSFGRFDHAGGRFFTGIVRDVSERERLESELGELIGRVTDAFFGLDSEWRFTFLNERAEELINPEGRDLIGEDIWERFPEAVGTGFEEEYRRAMETQTPVRFEEYFPPLSAWFAVQAYPSETGLSVYFRDVTDRKRREQHLETLNTFSRELTTAETVEGVNRIAIEAADEMLSLPIASIELYDPETGYLEPVGAGEDSPAVGHRLFDSRRTVPWQAFTKGEPAIYDDLSSEETALCSVIVLPLGKHGVFIAGANQPHAIPESDVSIAETLAANTTSALDRVDRERALREQTDRLEEKNAALRRVHRLNAVIRGILGELTRASTHEGVMQSVCERLADADPYRFAWIGTHDPVTDEITPEAFAGVEEGYLDEVTVTADDSSTGQGPAGRAFRTHEAHVQNDLYSDPPFEPWRQAALERGYRASISVPIVHRDSIHGVLNLYADEADAFDETEVSVLTELGEAIGYALAALDRRQALVGDRSIDLEFRVRDPEDPVLAFVREHALTIEFENTVYRADGTPRVFVTIPDVDPDRVERLVRESDAIEDVTYIRAQGTDRLFVCTLTDSAFLSALVDHGAFPRVLASGDDGERVVVRVAGAATVRSVIDLLDERYDEAELLAQRERDEPITTQREFEAAFNALLTDRQEEVLRAATVSGFFEWPRGITAQQLAEVFDVSQPTVSRHIRAGERTLFELLFDGADRRDLDI</sequence>
<dbReference type="Pfam" id="PF00072">
    <property type="entry name" value="Response_reg"/>
    <property type="match status" value="1"/>
</dbReference>
<evidence type="ECO:0000256" key="4">
    <source>
        <dbReference type="ARBA" id="ARBA00023163"/>
    </source>
</evidence>
<dbReference type="InterPro" id="IPR031803">
    <property type="entry name" value="BAT_GAF/HTH-assoc"/>
</dbReference>
<dbReference type="Gene3D" id="3.30.450.40">
    <property type="match status" value="2"/>
</dbReference>
<comment type="caution">
    <text evidence="5">Lacks conserved residue(s) required for the propagation of feature annotation.</text>
</comment>
<dbReference type="SUPFAM" id="SSF52172">
    <property type="entry name" value="CheY-like"/>
    <property type="match status" value="1"/>
</dbReference>
<accession>A0A151ABX2</accession>
<dbReference type="GO" id="GO:0000160">
    <property type="term" value="P:phosphorelay signal transduction system"/>
    <property type="evidence" value="ECO:0007669"/>
    <property type="project" value="InterPro"/>
</dbReference>
<gene>
    <name evidence="9" type="primary">bat_9</name>
    <name evidence="9" type="ORF">HAPAU_29050</name>
</gene>
<dbReference type="InterPro" id="IPR029016">
    <property type="entry name" value="GAF-like_dom_sf"/>
</dbReference>
<comment type="caution">
    <text evidence="9">The sequence shown here is derived from an EMBL/GenBank/DDBJ whole genome shotgun (WGS) entry which is preliminary data.</text>
</comment>
<dbReference type="PANTHER" id="PTHR34236:SF1">
    <property type="entry name" value="DIMETHYL SULFOXIDE REDUCTASE TRANSCRIPTIONAL ACTIVATOR"/>
    <property type="match status" value="1"/>
</dbReference>
<dbReference type="Gene3D" id="3.30.450.20">
    <property type="entry name" value="PAS domain"/>
    <property type="match status" value="2"/>
</dbReference>
<feature type="domain" description="PAC" evidence="8">
    <location>
        <begin position="207"/>
        <end position="257"/>
    </location>
</feature>
<evidence type="ECO:0000259" key="8">
    <source>
        <dbReference type="PROSITE" id="PS50113"/>
    </source>
</evidence>
<name>A0A151ABX2_9EURY</name>
<evidence type="ECO:0000313" key="9">
    <source>
        <dbReference type="EMBL" id="KYH25084.1"/>
    </source>
</evidence>
<reference evidence="9 10" key="1">
    <citation type="submission" date="2016-02" db="EMBL/GenBank/DDBJ databases">
        <title>Genome sequence of Halalkalicoccus paucihalophilus DSM 24557.</title>
        <authorList>
            <person name="Poehlein A."/>
            <person name="Daniel R."/>
        </authorList>
    </citation>
    <scope>NUCLEOTIDE SEQUENCE [LARGE SCALE GENOMIC DNA]</scope>
    <source>
        <strain evidence="9 10">DSM 24557</strain>
    </source>
</reference>
<dbReference type="InterPro" id="IPR003018">
    <property type="entry name" value="GAF"/>
</dbReference>
<dbReference type="PROSITE" id="PS50110">
    <property type="entry name" value="RESPONSE_REGULATORY"/>
    <property type="match status" value="1"/>
</dbReference>
<dbReference type="SMART" id="SM00091">
    <property type="entry name" value="PAS"/>
    <property type="match status" value="2"/>
</dbReference>
<feature type="domain" description="PAS" evidence="7">
    <location>
        <begin position="132"/>
        <end position="202"/>
    </location>
</feature>
<evidence type="ECO:0000313" key="10">
    <source>
        <dbReference type="Proteomes" id="UP000075321"/>
    </source>
</evidence>
<organism evidence="9 10">
    <name type="scientific">Halalkalicoccus paucihalophilus</name>
    <dbReference type="NCBI Taxonomy" id="1008153"/>
    <lineage>
        <taxon>Archaea</taxon>
        <taxon>Methanobacteriati</taxon>
        <taxon>Methanobacteriota</taxon>
        <taxon>Stenosarchaea group</taxon>
        <taxon>Halobacteria</taxon>
        <taxon>Halobacteriales</taxon>
        <taxon>Halococcaceae</taxon>
        <taxon>Halalkalicoccus</taxon>
    </lineage>
</organism>
<dbReference type="Pfam" id="PF15915">
    <property type="entry name" value="BAT"/>
    <property type="match status" value="1"/>
</dbReference>
<dbReference type="PANTHER" id="PTHR34236">
    <property type="entry name" value="DIMETHYL SULFOXIDE REDUCTASE TRANSCRIPTIONAL ACTIVATOR"/>
    <property type="match status" value="1"/>
</dbReference>
<dbReference type="EMBL" id="LTAZ01000008">
    <property type="protein sequence ID" value="KYH25084.1"/>
    <property type="molecule type" value="Genomic_DNA"/>
</dbReference>
<dbReference type="InterPro" id="IPR036388">
    <property type="entry name" value="WH-like_DNA-bd_sf"/>
</dbReference>
<dbReference type="InterPro" id="IPR000700">
    <property type="entry name" value="PAS-assoc_C"/>
</dbReference>
<dbReference type="Pfam" id="PF13426">
    <property type="entry name" value="PAS_9"/>
    <property type="match status" value="1"/>
</dbReference>
<dbReference type="InterPro" id="IPR000014">
    <property type="entry name" value="PAS"/>
</dbReference>
<feature type="domain" description="Response regulatory" evidence="6">
    <location>
        <begin position="6"/>
        <end position="121"/>
    </location>
</feature>
<proteinExistence type="predicted"/>
<dbReference type="Pfam" id="PF08448">
    <property type="entry name" value="PAS_4"/>
    <property type="match status" value="1"/>
</dbReference>
<dbReference type="Proteomes" id="UP000075321">
    <property type="component" value="Unassembled WGS sequence"/>
</dbReference>
<dbReference type="SMART" id="SM00065">
    <property type="entry name" value="GAF"/>
    <property type="match status" value="2"/>
</dbReference>
<evidence type="ECO:0000256" key="1">
    <source>
        <dbReference type="ARBA" id="ARBA00022679"/>
    </source>
</evidence>
<dbReference type="AlphaFoldDB" id="A0A151ABX2"/>